<dbReference type="Proteomes" id="UP000008227">
    <property type="component" value="Chromosome 5"/>
</dbReference>
<dbReference type="InterPro" id="IPR039465">
    <property type="entry name" value="IL-17_rcpt-like"/>
</dbReference>
<evidence type="ECO:0000256" key="2">
    <source>
        <dbReference type="SAM" id="MobiDB-lite"/>
    </source>
</evidence>
<dbReference type="Pfam" id="PF15037">
    <property type="entry name" value="IL17_R_N"/>
    <property type="match status" value="1"/>
</dbReference>
<evidence type="ECO:0000259" key="4">
    <source>
        <dbReference type="Pfam" id="PF15037"/>
    </source>
</evidence>
<keyword evidence="6" id="KW-1185">Reference proteome</keyword>
<evidence type="ECO:0000313" key="6">
    <source>
        <dbReference type="Proteomes" id="UP000008227"/>
    </source>
</evidence>
<dbReference type="PANTHER" id="PTHR15583:SF10">
    <property type="entry name" value="INTERLEUKIN-17 RECEPTOR E-LIKE-RELATED"/>
    <property type="match status" value="1"/>
</dbReference>
<feature type="signal peptide" evidence="3">
    <location>
        <begin position="1"/>
        <end position="21"/>
    </location>
</feature>
<dbReference type="GlyGen" id="A0A5G2QU96">
    <property type="glycosylation" value="1 site"/>
</dbReference>
<dbReference type="InterPro" id="IPR027841">
    <property type="entry name" value="IL-17_rcpt_C/E_N"/>
</dbReference>
<keyword evidence="1 3" id="KW-0732">Signal</keyword>
<sequence>MLTGQAVALLSLTWSAYQSLAVPRVSECGLSCSQGFTCKSRVNRNIFNSFCQQPPTSMSRSVLEALALSTAMKCSPPDGCALLLRVQASLMPHESLRGLEACSVSLDTQETQCQSVRIRRASRRLQRGQQLQVHFDCFEVGVAQSLYVTLRTVPHFCGIQLDQQYQVEAGKLSYWVARSHKVVLVQVPEAPGGPDYYVRLCLKRFTCEEAGAPVRVTADGVSRRVSLPYSQELPCLCLEAWPATPDAVRIQACPFKDDTETLWDAVYYQPGSQALSWEPPCPVSGHVSLCWRPGPGAPCLELEHSGRPAHGRVRYPLVDAQPQLCLKFSTSLGVRLRCPFQQLGFPALPASRCACVTKEGRGPRPAAECSRPLPSLQPQVTPRRSLWRPSWTFPRTRPVRPAPASRSGGLMPTSRPPSSCVTFRALPPRGQQPEARCLAKKKQAPGPDGGAVERGQLTPGPQALTQRPGLAWPLTVGPVALPELQRLWLHRAPWARHGFRSDEGPSAPPKPLSGRQLNGCPGCPLPQRAQPLTCPISARSRLPLDNQGQGLECGVWAHPFCS</sequence>
<evidence type="ECO:0000256" key="1">
    <source>
        <dbReference type="ARBA" id="ARBA00022729"/>
    </source>
</evidence>
<name>A0A5G2QU96_PIG</name>
<evidence type="ECO:0000313" key="5">
    <source>
        <dbReference type="Ensembl" id="ENSSSCP00000061710.2"/>
    </source>
</evidence>
<dbReference type="Bgee" id="ENSSSCG00000000983">
    <property type="expression patterns" value="Expressed in lymph node and 13 other cell types or tissues"/>
</dbReference>
<accession>A0A5G2QU96</accession>
<dbReference type="GeneTree" id="ENSGT00940000162605"/>
<reference evidence="5" key="2">
    <citation type="journal article" date="2020" name="Gigascience">
        <title>An improved pig reference genome sequence to enable pig genetics and genomics research.</title>
        <authorList>
            <person name="Warr A."/>
            <person name="Affara N."/>
            <person name="Aken B."/>
            <person name="Beiki H."/>
            <person name="Bickhart D.M."/>
            <person name="Billis K."/>
            <person name="Chow W."/>
            <person name="Eory L."/>
            <person name="Finlayson H.A."/>
            <person name="Flicek P."/>
            <person name="Giron C.G."/>
            <person name="Griffin D.K."/>
            <person name="Hall R."/>
            <person name="Hannum G."/>
            <person name="Hourlier T."/>
            <person name="Howe K."/>
            <person name="Hume D.A."/>
            <person name="Izuogu O."/>
            <person name="Kim K."/>
            <person name="Koren S."/>
            <person name="Liu H."/>
            <person name="Manchanda N."/>
            <person name="Martin F.J."/>
            <person name="Nonneman D.J."/>
            <person name="O'Connor R.E."/>
            <person name="Phillippy A.M."/>
            <person name="Rohrer G.A."/>
            <person name="Rosen B.D."/>
            <person name="Rund L.A."/>
            <person name="Sargent C.A."/>
            <person name="Schook L.B."/>
            <person name="Schroeder S.G."/>
            <person name="Schwartz A.S."/>
            <person name="Skinner B.M."/>
            <person name="Talbot R."/>
            <person name="Tseng E."/>
            <person name="Tuggle C.K."/>
            <person name="Watson M."/>
            <person name="Smith T.P.L."/>
            <person name="Archibald A.L."/>
        </authorList>
    </citation>
    <scope>NUCLEOTIDE SEQUENCE [LARGE SCALE GENOMIC DNA]</scope>
    <source>
        <strain evidence="5">Duroc</strain>
    </source>
</reference>
<dbReference type="ExpressionAtlas" id="A0A5G2QU96">
    <property type="expression patterns" value="baseline"/>
</dbReference>
<feature type="region of interest" description="Disordered" evidence="2">
    <location>
        <begin position="397"/>
        <end position="419"/>
    </location>
</feature>
<feature type="domain" description="Interleukin-17 receptor C/E N-terminal" evidence="4">
    <location>
        <begin position="222"/>
        <end position="346"/>
    </location>
</feature>
<dbReference type="PaxDb" id="9823-ENSSSCP00000030600"/>
<reference evidence="6" key="1">
    <citation type="submission" date="2009-11" db="EMBL/GenBank/DDBJ databases">
        <authorList>
            <consortium name="Porcine genome sequencing project"/>
        </authorList>
    </citation>
    <scope>NUCLEOTIDE SEQUENCE [LARGE SCALE GENOMIC DNA]</scope>
    <source>
        <strain evidence="6">Duroc</strain>
    </source>
</reference>
<organism evidence="5 6">
    <name type="scientific">Sus scrofa</name>
    <name type="common">Pig</name>
    <dbReference type="NCBI Taxonomy" id="9823"/>
    <lineage>
        <taxon>Eukaryota</taxon>
        <taxon>Metazoa</taxon>
        <taxon>Chordata</taxon>
        <taxon>Craniata</taxon>
        <taxon>Vertebrata</taxon>
        <taxon>Euteleostomi</taxon>
        <taxon>Mammalia</taxon>
        <taxon>Eutheria</taxon>
        <taxon>Laurasiatheria</taxon>
        <taxon>Artiodactyla</taxon>
        <taxon>Suina</taxon>
        <taxon>Suidae</taxon>
        <taxon>Sus</taxon>
    </lineage>
</organism>
<protein>
    <submittedName>
        <fullName evidence="5">Interleukin 17 receptor E like</fullName>
    </submittedName>
</protein>
<feature type="chain" id="PRO_5036486457" evidence="3">
    <location>
        <begin position="22"/>
        <end position="562"/>
    </location>
</feature>
<dbReference type="GO" id="GO:0030368">
    <property type="term" value="F:interleukin-17 receptor activity"/>
    <property type="evidence" value="ECO:0000318"/>
    <property type="project" value="GO_Central"/>
</dbReference>
<dbReference type="PANTHER" id="PTHR15583">
    <property type="entry name" value="INTERLEUKIN-17 RECEPTOR"/>
    <property type="match status" value="1"/>
</dbReference>
<dbReference type="VGNC" id="VGNC:89088">
    <property type="gene designation" value="IL17REL"/>
</dbReference>
<evidence type="ECO:0000313" key="7">
    <source>
        <dbReference type="VGNC" id="VGNC:89088"/>
    </source>
</evidence>
<proteinExistence type="predicted"/>
<dbReference type="AlphaFoldDB" id="A0A5G2QU96"/>
<gene>
    <name evidence="5 7" type="primary">IL17REL</name>
</gene>
<evidence type="ECO:0000256" key="3">
    <source>
        <dbReference type="SAM" id="SignalP"/>
    </source>
</evidence>
<reference evidence="5" key="4">
    <citation type="submission" date="2025-09" db="UniProtKB">
        <authorList>
            <consortium name="Ensembl"/>
        </authorList>
    </citation>
    <scope>IDENTIFICATION</scope>
</reference>
<dbReference type="FunCoup" id="A0A5G2QU96">
    <property type="interactions" value="72"/>
</dbReference>
<dbReference type="Ensembl" id="ENSSSCT00000069878.2">
    <property type="protein sequence ID" value="ENSSSCP00000061710.2"/>
    <property type="gene ID" value="ENSSSCG00000000983.6"/>
</dbReference>
<reference evidence="5" key="3">
    <citation type="submission" date="2025-08" db="UniProtKB">
        <authorList>
            <consortium name="Ensembl"/>
        </authorList>
    </citation>
    <scope>IDENTIFICATION</scope>
</reference>